<feature type="compositionally biased region" description="Basic and acidic residues" evidence="1">
    <location>
        <begin position="92"/>
        <end position="115"/>
    </location>
</feature>
<name>A0AA88P2R4_9TELE</name>
<accession>A0AA88P2R4</accession>
<reference evidence="2" key="1">
    <citation type="submission" date="2023-08" db="EMBL/GenBank/DDBJ databases">
        <title>Chromosome-level Genome Assembly of mud carp (Cirrhinus molitorella).</title>
        <authorList>
            <person name="Liu H."/>
        </authorList>
    </citation>
    <scope>NUCLEOTIDE SEQUENCE</scope>
    <source>
        <strain evidence="2">Prfri</strain>
        <tissue evidence="2">Muscle</tissue>
    </source>
</reference>
<dbReference type="EMBL" id="JAUYZG010000024">
    <property type="protein sequence ID" value="KAK2870495.1"/>
    <property type="molecule type" value="Genomic_DNA"/>
</dbReference>
<feature type="compositionally biased region" description="Basic residues" evidence="1">
    <location>
        <begin position="1"/>
        <end position="10"/>
    </location>
</feature>
<organism evidence="2 3">
    <name type="scientific">Cirrhinus molitorella</name>
    <name type="common">mud carp</name>
    <dbReference type="NCBI Taxonomy" id="172907"/>
    <lineage>
        <taxon>Eukaryota</taxon>
        <taxon>Metazoa</taxon>
        <taxon>Chordata</taxon>
        <taxon>Craniata</taxon>
        <taxon>Vertebrata</taxon>
        <taxon>Euteleostomi</taxon>
        <taxon>Actinopterygii</taxon>
        <taxon>Neopterygii</taxon>
        <taxon>Teleostei</taxon>
        <taxon>Ostariophysi</taxon>
        <taxon>Cypriniformes</taxon>
        <taxon>Cyprinidae</taxon>
        <taxon>Labeoninae</taxon>
        <taxon>Labeonini</taxon>
        <taxon>Cirrhinus</taxon>
    </lineage>
</organism>
<protein>
    <submittedName>
        <fullName evidence="2">Uncharacterized protein</fullName>
    </submittedName>
</protein>
<gene>
    <name evidence="2" type="ORF">Q8A67_024887</name>
</gene>
<evidence type="ECO:0000313" key="2">
    <source>
        <dbReference type="EMBL" id="KAK2870495.1"/>
    </source>
</evidence>
<dbReference type="AlphaFoldDB" id="A0AA88P2R4"/>
<dbReference type="Proteomes" id="UP001187343">
    <property type="component" value="Unassembled WGS sequence"/>
</dbReference>
<comment type="caution">
    <text evidence="2">The sequence shown here is derived from an EMBL/GenBank/DDBJ whole genome shotgun (WGS) entry which is preliminary data.</text>
</comment>
<keyword evidence="3" id="KW-1185">Reference proteome</keyword>
<feature type="region of interest" description="Disordered" evidence="1">
    <location>
        <begin position="86"/>
        <end position="122"/>
    </location>
</feature>
<evidence type="ECO:0000313" key="3">
    <source>
        <dbReference type="Proteomes" id="UP001187343"/>
    </source>
</evidence>
<proteinExistence type="predicted"/>
<feature type="region of interest" description="Disordered" evidence="1">
    <location>
        <begin position="1"/>
        <end position="23"/>
    </location>
</feature>
<sequence length="122" mass="13722">MTLRLRRLRQRSVPQRDSDQAPGTFCKPVTFETGVCCGSVEDIGWSRLMLTDPDVRSSSSRREHRLILSRYPGTSSGPAAMATVHTKHRVHGDRADGDPEQHFHCSEGWKSKRSEVGSVFQQ</sequence>
<evidence type="ECO:0000256" key="1">
    <source>
        <dbReference type="SAM" id="MobiDB-lite"/>
    </source>
</evidence>